<protein>
    <submittedName>
        <fullName evidence="2">Uncharacterized protein</fullName>
    </submittedName>
</protein>
<name>A0A6J4Q4G9_9ACTN</name>
<feature type="non-terminal residue" evidence="2">
    <location>
        <position position="1"/>
    </location>
</feature>
<reference evidence="2" key="1">
    <citation type="submission" date="2020-02" db="EMBL/GenBank/DDBJ databases">
        <authorList>
            <person name="Meier V. D."/>
        </authorList>
    </citation>
    <scope>NUCLEOTIDE SEQUENCE</scope>
    <source>
        <strain evidence="2">AVDCRST_MAG35</strain>
    </source>
</reference>
<organism evidence="2">
    <name type="scientific">uncultured Quadrisphaera sp</name>
    <dbReference type="NCBI Taxonomy" id="904978"/>
    <lineage>
        <taxon>Bacteria</taxon>
        <taxon>Bacillati</taxon>
        <taxon>Actinomycetota</taxon>
        <taxon>Actinomycetes</taxon>
        <taxon>Kineosporiales</taxon>
        <taxon>Kineosporiaceae</taxon>
        <taxon>Quadrisphaera</taxon>
        <taxon>environmental samples</taxon>
    </lineage>
</organism>
<feature type="region of interest" description="Disordered" evidence="1">
    <location>
        <begin position="1"/>
        <end position="136"/>
    </location>
</feature>
<feature type="compositionally biased region" description="Basic residues" evidence="1">
    <location>
        <begin position="1"/>
        <end position="17"/>
    </location>
</feature>
<sequence>EAAARGRRRVGGGHRHGPPLPGQPRAHDLRPRGPAPGDPGARRGRPAGDPAAGRWCGPDQRGPLDRGADQRPLPLGRRAVRPRAAAGARGPRGPRGPGGPGAGAPAPPGAVHRRARPPRRPPPPPGARARWHHPPL</sequence>
<feature type="compositionally biased region" description="Low complexity" evidence="1">
    <location>
        <begin position="71"/>
        <end position="91"/>
    </location>
</feature>
<evidence type="ECO:0000313" key="2">
    <source>
        <dbReference type="EMBL" id="CAA9430046.1"/>
    </source>
</evidence>
<feature type="non-terminal residue" evidence="2">
    <location>
        <position position="136"/>
    </location>
</feature>
<proteinExistence type="predicted"/>
<evidence type="ECO:0000256" key="1">
    <source>
        <dbReference type="SAM" id="MobiDB-lite"/>
    </source>
</evidence>
<feature type="compositionally biased region" description="Gly residues" evidence="1">
    <location>
        <begin position="93"/>
        <end position="102"/>
    </location>
</feature>
<dbReference type="AlphaFoldDB" id="A0A6J4Q4G9"/>
<accession>A0A6J4Q4G9</accession>
<gene>
    <name evidence="2" type="ORF">AVDCRST_MAG35-2531</name>
</gene>
<dbReference type="EMBL" id="CADCUY010000511">
    <property type="protein sequence ID" value="CAA9430046.1"/>
    <property type="molecule type" value="Genomic_DNA"/>
</dbReference>